<comment type="similarity">
    <text evidence="1">Belongs to the protease inhibitor I9 family.</text>
</comment>
<dbReference type="Proteomes" id="UP001050691">
    <property type="component" value="Unassembled WGS sequence"/>
</dbReference>
<evidence type="ECO:0000313" key="3">
    <source>
        <dbReference type="Proteomes" id="UP001050691"/>
    </source>
</evidence>
<dbReference type="PANTHER" id="PTHR28288">
    <property type="entry name" value="PROTEASE B INHIBITOR 2"/>
    <property type="match status" value="1"/>
</dbReference>
<dbReference type="EMBL" id="BPWL01000001">
    <property type="protein sequence ID" value="GJJ06078.1"/>
    <property type="molecule type" value="Genomic_DNA"/>
</dbReference>
<dbReference type="GO" id="GO:0004866">
    <property type="term" value="F:endopeptidase inhibitor activity"/>
    <property type="evidence" value="ECO:0007669"/>
    <property type="project" value="TreeGrafter"/>
</dbReference>
<evidence type="ECO:0008006" key="4">
    <source>
        <dbReference type="Google" id="ProtNLM"/>
    </source>
</evidence>
<dbReference type="InterPro" id="IPR052471">
    <property type="entry name" value="PBI_I9"/>
</dbReference>
<gene>
    <name evidence="2" type="ORF">Clacol_000267</name>
</gene>
<reference evidence="2" key="1">
    <citation type="submission" date="2021-10" db="EMBL/GenBank/DDBJ databases">
        <title>De novo Genome Assembly of Clathrus columnatus (Basidiomycota, Fungi) Using Illumina and Nanopore Sequence Data.</title>
        <authorList>
            <person name="Ogiso-Tanaka E."/>
            <person name="Itagaki H."/>
            <person name="Hosoya T."/>
            <person name="Hosaka K."/>
        </authorList>
    </citation>
    <scope>NUCLEOTIDE SEQUENCE</scope>
    <source>
        <strain evidence="2">MO-923</strain>
    </source>
</reference>
<keyword evidence="3" id="KW-1185">Reference proteome</keyword>
<dbReference type="AlphaFoldDB" id="A0AAV4ZY62"/>
<dbReference type="SUPFAM" id="SSF54897">
    <property type="entry name" value="Protease propeptides/inhibitors"/>
    <property type="match status" value="1"/>
</dbReference>
<sequence>MPQYIILFKAEASKEQIQSCKDQLVANGGQVTRDFDDLMKGFAADVPDQYVSSLQNFSPDSPIEYIAITLELT</sequence>
<dbReference type="Gene3D" id="3.30.70.80">
    <property type="entry name" value="Peptidase S8 propeptide/proteinase inhibitor I9"/>
    <property type="match status" value="1"/>
</dbReference>
<protein>
    <recommendedName>
        <fullName evidence="4">Inhibitor I9 domain-containing protein</fullName>
    </recommendedName>
</protein>
<dbReference type="InterPro" id="IPR037045">
    <property type="entry name" value="S8pro/Inhibitor_I9_sf"/>
</dbReference>
<organism evidence="2 3">
    <name type="scientific">Clathrus columnatus</name>
    <dbReference type="NCBI Taxonomy" id="1419009"/>
    <lineage>
        <taxon>Eukaryota</taxon>
        <taxon>Fungi</taxon>
        <taxon>Dikarya</taxon>
        <taxon>Basidiomycota</taxon>
        <taxon>Agaricomycotina</taxon>
        <taxon>Agaricomycetes</taxon>
        <taxon>Phallomycetidae</taxon>
        <taxon>Phallales</taxon>
        <taxon>Clathraceae</taxon>
        <taxon>Clathrus</taxon>
    </lineage>
</organism>
<accession>A0AAV4ZY62</accession>
<name>A0AAV4ZY62_9AGAM</name>
<comment type="caution">
    <text evidence="2">The sequence shown here is derived from an EMBL/GenBank/DDBJ whole genome shotgun (WGS) entry which is preliminary data.</text>
</comment>
<dbReference type="PANTHER" id="PTHR28288:SF2">
    <property type="entry name" value="PROTEASE B INHIBITOR 2"/>
    <property type="match status" value="1"/>
</dbReference>
<dbReference type="GO" id="GO:0042144">
    <property type="term" value="P:vacuole fusion, non-autophagic"/>
    <property type="evidence" value="ECO:0007669"/>
    <property type="project" value="TreeGrafter"/>
</dbReference>
<evidence type="ECO:0000256" key="1">
    <source>
        <dbReference type="ARBA" id="ARBA00038069"/>
    </source>
</evidence>
<evidence type="ECO:0000313" key="2">
    <source>
        <dbReference type="EMBL" id="GJJ06078.1"/>
    </source>
</evidence>
<proteinExistence type="inferred from homology"/>